<keyword evidence="2" id="KW-1185">Reference proteome</keyword>
<gene>
    <name evidence="1" type="ORF">EVG20_g2651</name>
</gene>
<proteinExistence type="predicted"/>
<reference evidence="1 2" key="1">
    <citation type="submission" date="2019-02" db="EMBL/GenBank/DDBJ databases">
        <title>Genome sequencing of the rare red list fungi Dentipellis fragilis.</title>
        <authorList>
            <person name="Buettner E."/>
            <person name="Kellner H."/>
        </authorList>
    </citation>
    <scope>NUCLEOTIDE SEQUENCE [LARGE SCALE GENOMIC DNA]</scope>
    <source>
        <strain evidence="1 2">DSM 105465</strain>
    </source>
</reference>
<dbReference type="EMBL" id="SEOQ01000107">
    <property type="protein sequence ID" value="TFY70338.1"/>
    <property type="molecule type" value="Genomic_DNA"/>
</dbReference>
<dbReference type="OrthoDB" id="2884925at2759"/>
<name>A0A4Y9Z942_9AGAM</name>
<organism evidence="1 2">
    <name type="scientific">Dentipellis fragilis</name>
    <dbReference type="NCBI Taxonomy" id="205917"/>
    <lineage>
        <taxon>Eukaryota</taxon>
        <taxon>Fungi</taxon>
        <taxon>Dikarya</taxon>
        <taxon>Basidiomycota</taxon>
        <taxon>Agaricomycotina</taxon>
        <taxon>Agaricomycetes</taxon>
        <taxon>Russulales</taxon>
        <taxon>Hericiaceae</taxon>
        <taxon>Dentipellis</taxon>
    </lineage>
</organism>
<protein>
    <submittedName>
        <fullName evidence="1">Uncharacterized protein</fullName>
    </submittedName>
</protein>
<dbReference type="Proteomes" id="UP000298327">
    <property type="component" value="Unassembled WGS sequence"/>
</dbReference>
<evidence type="ECO:0000313" key="1">
    <source>
        <dbReference type="EMBL" id="TFY70338.1"/>
    </source>
</evidence>
<sequence>MAEGREIADDVVVKAAEDYWHTLRRRLTSIDGVSPFSEPARIEEAHGLINTELGILRHLTCFVQRQRNALSPTYKLPVEILARVFHFCVLNESPYTLPETTRLRTAPYSLGWIKLTHVCHRWRTVALENPGFWANLSFGIGPRWFEEMLARAKTRPLVFTRDKRFDSHYPASLLRPCLPRVQHFALSVHPDDLEALMDLLTDPMPLLEYFEILVADYKQWQQIMRLPADLFAGQAPRLRYLNLCGGFEGQLPPLPELVHLELKTLHSTTIGYIFGSFEHLYSSLKNVPNLETLIMERRIAPRETDPAVFAHGPRVSLDRLKKVQIVGVAYECVGVLSQLPSLPLADVAVTCLPVDHPYLSYDQDRFMATLNAYCEEFMGDAHFFSAWASPCSGGIAIKLERCYRPEDPEESSSVSLLPKPSSRLRLHINSMSPTVSYAGSLAYGLTCHHIETLAIGGPHYAKDRWAPSQWFETFGYFVNVQLLCISHAIDVYGLFTALAAPMKGITAGAGMLGGGDLFPRLQSILLCNLDLAHPTNHDGRVRNLSRLIRDSITTRQQSGHPLRSISLKNTTLAKSFLGPLVKLVSVYVVEPDTDDSAEPHFLPGGFPVDYTP</sequence>
<dbReference type="AlphaFoldDB" id="A0A4Y9Z942"/>
<accession>A0A4Y9Z942</accession>
<evidence type="ECO:0000313" key="2">
    <source>
        <dbReference type="Proteomes" id="UP000298327"/>
    </source>
</evidence>
<comment type="caution">
    <text evidence="1">The sequence shown here is derived from an EMBL/GenBank/DDBJ whole genome shotgun (WGS) entry which is preliminary data.</text>
</comment>
<dbReference type="Gene3D" id="1.20.1280.50">
    <property type="match status" value="1"/>
</dbReference>